<evidence type="ECO:0000256" key="1">
    <source>
        <dbReference type="SAM" id="MobiDB-lite"/>
    </source>
</evidence>
<dbReference type="Pfam" id="PF26149">
    <property type="entry name" value="YuzK"/>
    <property type="match status" value="1"/>
</dbReference>
<comment type="caution">
    <text evidence="2">The sequence shown here is derived from an EMBL/GenBank/DDBJ whole genome shotgun (WGS) entry which is preliminary data.</text>
</comment>
<gene>
    <name evidence="2" type="ORF">JOC48_001461</name>
</gene>
<dbReference type="Proteomes" id="UP001296943">
    <property type="component" value="Unassembled WGS sequence"/>
</dbReference>
<organism evidence="2 3">
    <name type="scientific">Aquibacillus albus</name>
    <dbReference type="NCBI Taxonomy" id="1168171"/>
    <lineage>
        <taxon>Bacteria</taxon>
        <taxon>Bacillati</taxon>
        <taxon>Bacillota</taxon>
        <taxon>Bacilli</taxon>
        <taxon>Bacillales</taxon>
        <taxon>Bacillaceae</taxon>
        <taxon>Aquibacillus</taxon>
    </lineage>
</organism>
<name>A0ABS2MYL9_9BACI</name>
<dbReference type="RefSeq" id="WP_204498481.1">
    <property type="nucleotide sequence ID" value="NZ_JAFBDR010000006.1"/>
</dbReference>
<evidence type="ECO:0000313" key="3">
    <source>
        <dbReference type="Proteomes" id="UP001296943"/>
    </source>
</evidence>
<sequence>MFDTLFLVIKRKGGFIISDLNLNYTSEMEKAMYQSHGVGYAEYERKLNHRLKVERNREHSHKEGQQVKIEMDRLVHR</sequence>
<reference evidence="2 3" key="1">
    <citation type="submission" date="2021-01" db="EMBL/GenBank/DDBJ databases">
        <title>Genomic Encyclopedia of Type Strains, Phase IV (KMG-IV): sequencing the most valuable type-strain genomes for metagenomic binning, comparative biology and taxonomic classification.</title>
        <authorList>
            <person name="Goeker M."/>
        </authorList>
    </citation>
    <scope>NUCLEOTIDE SEQUENCE [LARGE SCALE GENOMIC DNA]</scope>
    <source>
        <strain evidence="2 3">DSM 23711</strain>
    </source>
</reference>
<evidence type="ECO:0000313" key="2">
    <source>
        <dbReference type="EMBL" id="MBM7570981.1"/>
    </source>
</evidence>
<protein>
    <submittedName>
        <fullName evidence="2">Uncharacterized protein</fullName>
    </submittedName>
</protein>
<dbReference type="EMBL" id="JAFBDR010000006">
    <property type="protein sequence ID" value="MBM7570981.1"/>
    <property type="molecule type" value="Genomic_DNA"/>
</dbReference>
<dbReference type="InterPro" id="IPR058676">
    <property type="entry name" value="YuzK"/>
</dbReference>
<feature type="region of interest" description="Disordered" evidence="1">
    <location>
        <begin position="55"/>
        <end position="77"/>
    </location>
</feature>
<keyword evidence="3" id="KW-1185">Reference proteome</keyword>
<proteinExistence type="predicted"/>
<accession>A0ABS2MYL9</accession>